<name>A0A2P6QU00_ROSCH</name>
<accession>A0A2P6QU00</accession>
<feature type="domain" description="VAN3-binding protein-like auxin canalisation" evidence="1">
    <location>
        <begin position="13"/>
        <end position="255"/>
    </location>
</feature>
<dbReference type="AlphaFoldDB" id="A0A2P6QU00"/>
<protein>
    <submittedName>
        <fullName evidence="3">Putative pleckstrin-like, plant</fullName>
    </submittedName>
</protein>
<dbReference type="InterPro" id="IPR040269">
    <property type="entry name" value="VAB"/>
</dbReference>
<dbReference type="OMA" id="RAWCNFA"/>
<evidence type="ECO:0000259" key="2">
    <source>
        <dbReference type="Pfam" id="PF08458"/>
    </source>
</evidence>
<dbReference type="Proteomes" id="UP000238479">
    <property type="component" value="Chromosome 4"/>
</dbReference>
<dbReference type="Gramene" id="PRQ37647">
    <property type="protein sequence ID" value="PRQ37647"/>
    <property type="gene ID" value="RchiOBHm_Chr4g0404961"/>
</dbReference>
<sequence>MDSNFSPSPTEAHPDTMDFLSLAWCNFAVQALQPEQQDHQSLVSLSDPIIKFESQNMTQITLDKNAKMDGADAKPIPPWKSNDVKSWIWMQQAMHPELNYNSYFRKKWLSWKIVPFKNMSIKKWLKEIKERRKEEHRLQRAEVHAAISMAGVAAALAAIAAESSGKNESTAKEGAVASAAALVAAQCAKVAEAMGAKKEQISSVIGSAMSSTSASDILTLTAAAATSLKGAATLKARSGCKNMLHGGAPVLPIEESHEVDFDFEKCRSMLGMGAHLSIETPDGKYTVRSVSVILSSEAKVVLKIRKLSLLKSKQESIILDMHAELYKDSEAETGTGYLIVLTTSKGTFKLDMEDDYQRYTTWATTINHMLMLSTSLSKYHLQFYKN</sequence>
<dbReference type="Pfam" id="PF05703">
    <property type="entry name" value="Auxin_canalis"/>
    <property type="match status" value="1"/>
</dbReference>
<dbReference type="InterPro" id="IPR013666">
    <property type="entry name" value="PH_pln"/>
</dbReference>
<feature type="domain" description="Pleckstrin-like plant" evidence="2">
    <location>
        <begin position="276"/>
        <end position="373"/>
    </location>
</feature>
<dbReference type="PANTHER" id="PTHR31351:SF25">
    <property type="entry name" value="AUXIN CANALIZATION PROTEIN (DUF828)"/>
    <property type="match status" value="1"/>
</dbReference>
<evidence type="ECO:0000313" key="4">
    <source>
        <dbReference type="Proteomes" id="UP000238479"/>
    </source>
</evidence>
<gene>
    <name evidence="3" type="ORF">RchiOBHm_Chr4g0404961</name>
</gene>
<proteinExistence type="predicted"/>
<reference evidence="3 4" key="1">
    <citation type="journal article" date="2018" name="Nat. Genet.">
        <title>The Rosa genome provides new insights in the design of modern roses.</title>
        <authorList>
            <person name="Bendahmane M."/>
        </authorList>
    </citation>
    <scope>NUCLEOTIDE SEQUENCE [LARGE SCALE GENOMIC DNA]</scope>
    <source>
        <strain evidence="4">cv. Old Blush</strain>
    </source>
</reference>
<dbReference type="PANTHER" id="PTHR31351">
    <property type="entry name" value="EXPRESSED PROTEIN"/>
    <property type="match status" value="1"/>
</dbReference>
<comment type="caution">
    <text evidence="3">The sequence shown here is derived from an EMBL/GenBank/DDBJ whole genome shotgun (WGS) entry which is preliminary data.</text>
</comment>
<dbReference type="STRING" id="74649.A0A2P6QU00"/>
<evidence type="ECO:0000313" key="3">
    <source>
        <dbReference type="EMBL" id="PRQ37647.1"/>
    </source>
</evidence>
<organism evidence="3 4">
    <name type="scientific">Rosa chinensis</name>
    <name type="common">China rose</name>
    <dbReference type="NCBI Taxonomy" id="74649"/>
    <lineage>
        <taxon>Eukaryota</taxon>
        <taxon>Viridiplantae</taxon>
        <taxon>Streptophyta</taxon>
        <taxon>Embryophyta</taxon>
        <taxon>Tracheophyta</taxon>
        <taxon>Spermatophyta</taxon>
        <taxon>Magnoliopsida</taxon>
        <taxon>eudicotyledons</taxon>
        <taxon>Gunneridae</taxon>
        <taxon>Pentapetalae</taxon>
        <taxon>rosids</taxon>
        <taxon>fabids</taxon>
        <taxon>Rosales</taxon>
        <taxon>Rosaceae</taxon>
        <taxon>Rosoideae</taxon>
        <taxon>Rosoideae incertae sedis</taxon>
        <taxon>Rosa</taxon>
    </lineage>
</organism>
<keyword evidence="4" id="KW-1185">Reference proteome</keyword>
<dbReference type="InterPro" id="IPR008546">
    <property type="entry name" value="VAN3-bd-like_auxin_canal"/>
</dbReference>
<evidence type="ECO:0000259" key="1">
    <source>
        <dbReference type="Pfam" id="PF05703"/>
    </source>
</evidence>
<dbReference type="Pfam" id="PF08458">
    <property type="entry name" value="PH_2"/>
    <property type="match status" value="1"/>
</dbReference>
<dbReference type="EMBL" id="PDCK01000042">
    <property type="protein sequence ID" value="PRQ37647.1"/>
    <property type="molecule type" value="Genomic_DNA"/>
</dbReference>